<proteinExistence type="predicted"/>
<dbReference type="EMBL" id="AJWJ01000006">
    <property type="protein sequence ID" value="KAF2078341.1"/>
    <property type="molecule type" value="Genomic_DNA"/>
</dbReference>
<protein>
    <recommendedName>
        <fullName evidence="5">Countin-like protein</fullName>
    </recommendedName>
</protein>
<name>A0A8J4QB29_9MYCE</name>
<dbReference type="Proteomes" id="UP000695562">
    <property type="component" value="Unassembled WGS sequence"/>
</dbReference>
<feature type="region of interest" description="Disordered" evidence="1">
    <location>
        <begin position="217"/>
        <end position="246"/>
    </location>
</feature>
<evidence type="ECO:0000256" key="2">
    <source>
        <dbReference type="SAM" id="SignalP"/>
    </source>
</evidence>
<accession>A0A8J4QB29</accession>
<reference evidence="3" key="1">
    <citation type="submission" date="2020-01" db="EMBL/GenBank/DDBJ databases">
        <title>Development of genomics and gene disruption for Polysphondylium violaceum indicates a role for the polyketide synthase stlB in stalk morphogenesis.</title>
        <authorList>
            <person name="Narita B."/>
            <person name="Kawabe Y."/>
            <person name="Kin K."/>
            <person name="Saito T."/>
            <person name="Gibbs R."/>
            <person name="Kuspa A."/>
            <person name="Muzny D."/>
            <person name="Queller D."/>
            <person name="Richards S."/>
            <person name="Strassman J."/>
            <person name="Sucgang R."/>
            <person name="Worley K."/>
            <person name="Schaap P."/>
        </authorList>
    </citation>
    <scope>NUCLEOTIDE SEQUENCE</scope>
    <source>
        <strain evidence="3">QSvi11</strain>
    </source>
</reference>
<organism evidence="3 4">
    <name type="scientific">Polysphondylium violaceum</name>
    <dbReference type="NCBI Taxonomy" id="133409"/>
    <lineage>
        <taxon>Eukaryota</taxon>
        <taxon>Amoebozoa</taxon>
        <taxon>Evosea</taxon>
        <taxon>Eumycetozoa</taxon>
        <taxon>Dictyostelia</taxon>
        <taxon>Dictyosteliales</taxon>
        <taxon>Dictyosteliaceae</taxon>
        <taxon>Polysphondylium</taxon>
    </lineage>
</organism>
<gene>
    <name evidence="3" type="ORF">CYY_000325</name>
</gene>
<evidence type="ECO:0008006" key="5">
    <source>
        <dbReference type="Google" id="ProtNLM"/>
    </source>
</evidence>
<evidence type="ECO:0000313" key="4">
    <source>
        <dbReference type="Proteomes" id="UP000695562"/>
    </source>
</evidence>
<keyword evidence="2" id="KW-0732">Signal</keyword>
<dbReference type="OrthoDB" id="17754at2759"/>
<sequence length="246" mass="25596">MNIQSKLLFLLFITCVVGLATSALSSDTQTCTACVQLMSNDIIINTAKQGCEECSSLSAGFKDLCQRVCTLPLVQELSESDPIQACQSLSMCPAELNSSANITILTVNPAISEYGDTLKLDVEFKVTSPIGTGQLVFETVDPNGKKFGQKSLLISVANGVYKDSYSFTFTNEKQYPSGFYWTWVSVCEGTCGSVSATTLSKHSTSYMLSGPYGSGSGGSGGGSGSGSGGSGSTGSGSGSGGLYNYY</sequence>
<evidence type="ECO:0000313" key="3">
    <source>
        <dbReference type="EMBL" id="KAF2078341.1"/>
    </source>
</evidence>
<feature type="signal peptide" evidence="2">
    <location>
        <begin position="1"/>
        <end position="22"/>
    </location>
</feature>
<keyword evidence="4" id="KW-1185">Reference proteome</keyword>
<evidence type="ECO:0000256" key="1">
    <source>
        <dbReference type="SAM" id="MobiDB-lite"/>
    </source>
</evidence>
<comment type="caution">
    <text evidence="3">The sequence shown here is derived from an EMBL/GenBank/DDBJ whole genome shotgun (WGS) entry which is preliminary data.</text>
</comment>
<dbReference type="AlphaFoldDB" id="A0A8J4QB29"/>
<feature type="chain" id="PRO_5035156603" description="Countin-like protein" evidence="2">
    <location>
        <begin position="23"/>
        <end position="246"/>
    </location>
</feature>